<dbReference type="EMBL" id="MT774392">
    <property type="protein sequence ID" value="QOR59666.1"/>
    <property type="molecule type" value="Genomic_DNA"/>
</dbReference>
<proteinExistence type="predicted"/>
<name>A0A7M1RZG5_9CAUD</name>
<evidence type="ECO:0000313" key="1">
    <source>
        <dbReference type="EMBL" id="QOR59666.1"/>
    </source>
</evidence>
<protein>
    <submittedName>
        <fullName evidence="1">Uncharacterized protein</fullName>
    </submittedName>
</protein>
<evidence type="ECO:0000313" key="2">
    <source>
        <dbReference type="Proteomes" id="UP000594055"/>
    </source>
</evidence>
<dbReference type="RefSeq" id="YP_010111824.1">
    <property type="nucleotide sequence ID" value="NC_055885.1"/>
</dbReference>
<dbReference type="KEGG" id="vg:65130276"/>
<accession>A0A7M1RZG5</accession>
<reference evidence="1 2" key="1">
    <citation type="submission" date="2020-07" db="EMBL/GenBank/DDBJ databases">
        <title>Taxonomic proposal: Crassvirales, a new order of highly abundant and diverse bacterial viruses.</title>
        <authorList>
            <person name="Shkoporov A.N."/>
            <person name="Stockdale S.R."/>
            <person name="Guerin E."/>
            <person name="Ross R.P."/>
            <person name="Hill C."/>
        </authorList>
    </citation>
    <scope>NUCLEOTIDE SEQUENCE [LARGE SCALE GENOMIC DNA]</scope>
</reference>
<sequence>MEARKITIVSTKRQEKSVIMSDATTLEELKRDLDKANIDYEGMVFYEGVSKTELVNNNSVLPSNIPYRGQTTNELVFMLTNPNKKIKSGAMNRKEIYALIKKHNLQKACLENYKKDYTRCKSEDLLKLIEYSSCTSNKQPVEMVDPNIRLIKEVEGLRKSVDLILQTLQHPHVINNSDNIKSGEINSSYSDAEIDEMFDFV</sequence>
<dbReference type="Proteomes" id="UP000594055">
    <property type="component" value="Segment"/>
</dbReference>
<keyword evidence="2" id="KW-1185">Reference proteome</keyword>
<dbReference type="GeneID" id="65130276"/>
<organism evidence="1 2">
    <name type="scientific">uncultured phage cr128_1</name>
    <dbReference type="NCBI Taxonomy" id="2772076"/>
    <lineage>
        <taxon>Viruses</taxon>
        <taxon>Duplodnaviria</taxon>
        <taxon>Heunggongvirae</taxon>
        <taxon>Uroviricota</taxon>
        <taxon>Caudoviricetes</taxon>
        <taxon>Crassvirales</taxon>
        <taxon>Steigviridae</taxon>
        <taxon>Asinivirinae</taxon>
        <taxon>Mahlunavirus</taxon>
        <taxon>Mahlunavirus rarus</taxon>
    </lineage>
</organism>